<organism evidence="5 6">
    <name type="scientific">Paraburkholderia phenazinium</name>
    <dbReference type="NCBI Taxonomy" id="60549"/>
    <lineage>
        <taxon>Bacteria</taxon>
        <taxon>Pseudomonadati</taxon>
        <taxon>Pseudomonadota</taxon>
        <taxon>Betaproteobacteria</taxon>
        <taxon>Burkholderiales</taxon>
        <taxon>Burkholderiaceae</taxon>
        <taxon>Paraburkholderia</taxon>
    </lineage>
</organism>
<dbReference type="PROSITE" id="PS50005">
    <property type="entry name" value="TPR"/>
    <property type="match status" value="1"/>
</dbReference>
<dbReference type="EMBL" id="FSRU01000002">
    <property type="protein sequence ID" value="SIO60168.1"/>
    <property type="molecule type" value="Genomic_DNA"/>
</dbReference>
<evidence type="ECO:0000313" key="6">
    <source>
        <dbReference type="Proteomes" id="UP000185151"/>
    </source>
</evidence>
<dbReference type="PANTHER" id="PTHR44858">
    <property type="entry name" value="TETRATRICOPEPTIDE REPEAT PROTEIN 6"/>
    <property type="match status" value="1"/>
</dbReference>
<evidence type="ECO:0000256" key="3">
    <source>
        <dbReference type="PROSITE-ProRule" id="PRU00339"/>
    </source>
</evidence>
<dbReference type="InterPro" id="IPR050498">
    <property type="entry name" value="Ycf3"/>
</dbReference>
<name>A0A1N6KUD3_9BURK</name>
<keyword evidence="2 3" id="KW-0802">TPR repeat</keyword>
<dbReference type="SUPFAM" id="SSF48452">
    <property type="entry name" value="TPR-like"/>
    <property type="match status" value="1"/>
</dbReference>
<evidence type="ECO:0000256" key="1">
    <source>
        <dbReference type="ARBA" id="ARBA00022737"/>
    </source>
</evidence>
<gene>
    <name evidence="5" type="ORF">SAMN05444165_4767</name>
</gene>
<dbReference type="InterPro" id="IPR011990">
    <property type="entry name" value="TPR-like_helical_dom_sf"/>
</dbReference>
<dbReference type="Proteomes" id="UP000185151">
    <property type="component" value="Unassembled WGS sequence"/>
</dbReference>
<feature type="repeat" description="TPR" evidence="3">
    <location>
        <begin position="156"/>
        <end position="189"/>
    </location>
</feature>
<evidence type="ECO:0000256" key="4">
    <source>
        <dbReference type="SAM" id="MobiDB-lite"/>
    </source>
</evidence>
<accession>A0A1N6KUD3</accession>
<feature type="region of interest" description="Disordered" evidence="4">
    <location>
        <begin position="233"/>
        <end position="284"/>
    </location>
</feature>
<dbReference type="Gene3D" id="1.25.40.10">
    <property type="entry name" value="Tetratricopeptide repeat domain"/>
    <property type="match status" value="1"/>
</dbReference>
<dbReference type="AlphaFoldDB" id="A0A1N6KUD3"/>
<feature type="compositionally biased region" description="Polar residues" evidence="4">
    <location>
        <begin position="253"/>
        <end position="265"/>
    </location>
</feature>
<evidence type="ECO:0000256" key="2">
    <source>
        <dbReference type="ARBA" id="ARBA00022803"/>
    </source>
</evidence>
<keyword evidence="6" id="KW-1185">Reference proteome</keyword>
<dbReference type="InterPro" id="IPR019734">
    <property type="entry name" value="TPR_rpt"/>
</dbReference>
<dbReference type="PANTHER" id="PTHR44858:SF1">
    <property type="entry name" value="UDP-N-ACETYLGLUCOSAMINE--PEPTIDE N-ACETYLGLUCOSAMINYLTRANSFERASE SPINDLY-RELATED"/>
    <property type="match status" value="1"/>
</dbReference>
<evidence type="ECO:0000313" key="5">
    <source>
        <dbReference type="EMBL" id="SIO60168.1"/>
    </source>
</evidence>
<reference evidence="5 6" key="1">
    <citation type="submission" date="2016-11" db="EMBL/GenBank/DDBJ databases">
        <authorList>
            <person name="Jaros S."/>
            <person name="Januszkiewicz K."/>
            <person name="Wedrychowicz H."/>
        </authorList>
    </citation>
    <scope>NUCLEOTIDE SEQUENCE [LARGE SCALE GENOMIC DNA]</scope>
    <source>
        <strain evidence="5 6">GAS95</strain>
    </source>
</reference>
<proteinExistence type="predicted"/>
<dbReference type="Pfam" id="PF07719">
    <property type="entry name" value="TPR_2"/>
    <property type="match status" value="1"/>
</dbReference>
<dbReference type="Pfam" id="PF13432">
    <property type="entry name" value="TPR_16"/>
    <property type="match status" value="1"/>
</dbReference>
<dbReference type="SMART" id="SM00028">
    <property type="entry name" value="TPR"/>
    <property type="match status" value="2"/>
</dbReference>
<sequence>MRRSGCDQGGDDHEWRKDSLWFDGTRRPFVRMGRSITSRPEPMKPSSGRARSAATLAATALCGLAVMLLPGASAYAQKTPVTAQGPAVRDGTPEIDTSIEQKNWNAALTQLDARIASNPRDAQAQFKRATILAHLNRDDEAINAFIALTQTYPELPEPYNNLAALYAKHGRYTEAREALETATKANPNYGLAYENLGDLYLRLADSAYQRAHDLGQATGPTQQRLADIQKIISPPKSSEKPVKKVAAPDDYTNRATSNITESPSFQFGGPNGSLAQPPYMAPSQ</sequence>
<keyword evidence="1" id="KW-0677">Repeat</keyword>
<dbReference type="InterPro" id="IPR013105">
    <property type="entry name" value="TPR_2"/>
</dbReference>
<protein>
    <submittedName>
        <fullName evidence="5">Tetratricopeptide repeat-containing protein</fullName>
    </submittedName>
</protein>